<dbReference type="InterPro" id="IPR003661">
    <property type="entry name" value="HisK_dim/P_dom"/>
</dbReference>
<dbReference type="Proteomes" id="UP000799118">
    <property type="component" value="Unassembled WGS sequence"/>
</dbReference>
<evidence type="ECO:0000256" key="2">
    <source>
        <dbReference type="ARBA" id="ARBA00012438"/>
    </source>
</evidence>
<dbReference type="InterPro" id="IPR003594">
    <property type="entry name" value="HATPase_dom"/>
</dbReference>
<evidence type="ECO:0000259" key="9">
    <source>
        <dbReference type="PROSITE" id="PS50109"/>
    </source>
</evidence>
<proteinExistence type="predicted"/>
<dbReference type="AlphaFoldDB" id="A0A6A4H053"/>
<evidence type="ECO:0000259" key="10">
    <source>
        <dbReference type="PROSITE" id="PS50110"/>
    </source>
</evidence>
<feature type="domain" description="Histidine kinase" evidence="9">
    <location>
        <begin position="383"/>
        <end position="684"/>
    </location>
</feature>
<name>A0A6A4H053_9AGAR</name>
<keyword evidence="8" id="KW-0812">Transmembrane</keyword>
<dbReference type="Pfam" id="PF00072">
    <property type="entry name" value="Response_reg"/>
    <property type="match status" value="1"/>
</dbReference>
<dbReference type="SUPFAM" id="SSF47384">
    <property type="entry name" value="Homodimeric domain of signal transducing histidine kinase"/>
    <property type="match status" value="1"/>
</dbReference>
<feature type="region of interest" description="Disordered" evidence="7">
    <location>
        <begin position="96"/>
        <end position="129"/>
    </location>
</feature>
<feature type="compositionally biased region" description="Basic and acidic residues" evidence="7">
    <location>
        <begin position="97"/>
        <end position="107"/>
    </location>
</feature>
<dbReference type="InterPro" id="IPR036890">
    <property type="entry name" value="HATPase_C_sf"/>
</dbReference>
<feature type="transmembrane region" description="Helical" evidence="8">
    <location>
        <begin position="297"/>
        <end position="315"/>
    </location>
</feature>
<feature type="compositionally biased region" description="Polar residues" evidence="7">
    <location>
        <begin position="495"/>
        <end position="511"/>
    </location>
</feature>
<evidence type="ECO:0000256" key="3">
    <source>
        <dbReference type="ARBA" id="ARBA00022553"/>
    </source>
</evidence>
<dbReference type="SMART" id="SM00448">
    <property type="entry name" value="REC"/>
    <property type="match status" value="1"/>
</dbReference>
<dbReference type="InterPro" id="IPR004358">
    <property type="entry name" value="Sig_transdc_His_kin-like_C"/>
</dbReference>
<sequence>MFFTSASLPLAHKRFTNTRRVGFEKEGGKWSRFKDKVVEIIQVAIRAPTGSPSDGLGGDASESSTSTAGFVAAQKQISAEKEGEDWEVNETVINGENPEHFHNERDTATGSPFRSDSGGSFTRSGENGDGNYAYHPPSLRSKMRWYGLQVGLFFNQKFDDPQTELDFRKLRWYSTKAWAFYGTLFLEVNWILYLILNKDSTDKTLYGQILYYGGLTFITLPTPFFVATNMPFHHPMLFQIWITLAVWYCGWTETIEMRVCDFFNHSNNTCDGKDFLAAMYYSTALPSIMLFILTERFWTAVAQVIQLVFLLVFVIPVQGIYARNVVSFVIFCIFSQGLHYNREMTDRRIYLLNTQLKVAYKAQQKAQNAQFKASQAKRRFASYIFHEVRVPLNNAAIAFNNMTTHEMFKTRVMKDPGMVEDIAALDVSLATVQQVLNDSLDLEKMDAGHFDINPSPFSLHRVVRSTLGPISVSAAAKKLDLHLHLDEHIDHLRPSTDSTAPTANSSSSQKPETWVIGDEVRLRQILTNLASNAVKFTPDGAPAGITVKTKLTARRILTSRHNSGSPSGERDNYPGPSVDLERGEGGGEGFDEGEGKEQQPQTQDIVVFRLEISDSGPGIKPSDLVDQHLFQPFAQTKVGKLSKNSTGLGLAIVRQIVSLSGGKLGVQSQRGKGATFWIELSYPLANPSEVQAAIKQEDSFSPPTFATTATIAEEERWPSVAFADDVKPPMLKGTVGHQPYTPLPLPSSSPISMISSLPTPSLLRLGSDIPLLEMHSASSRSGSDDADAEPPDKLVKAPEPPPDVSASMSPPAPAAVEDDDGGPLVVLVVDDNAITRTTMARALQKRGCTVYTAQDGKECLDLVLGPDARTYDFISLDNDMPVMTGEDAVKAMREAGRYDIFVVGCTGNALTEDQKRYLEAGADEVLIKPLNFQRLAKIIEIARQRRSQRRSANS</sequence>
<feature type="domain" description="Response regulatory" evidence="10">
    <location>
        <begin position="825"/>
        <end position="943"/>
    </location>
</feature>
<feature type="transmembrane region" description="Helical" evidence="8">
    <location>
        <begin position="208"/>
        <end position="226"/>
    </location>
</feature>
<evidence type="ECO:0000256" key="1">
    <source>
        <dbReference type="ARBA" id="ARBA00000085"/>
    </source>
</evidence>
<evidence type="ECO:0000313" key="12">
    <source>
        <dbReference type="Proteomes" id="UP000799118"/>
    </source>
</evidence>
<keyword evidence="4" id="KW-0808">Transferase</keyword>
<dbReference type="InterPro" id="IPR005467">
    <property type="entry name" value="His_kinase_dom"/>
</dbReference>
<keyword evidence="8" id="KW-1133">Transmembrane helix</keyword>
<dbReference type="InterPro" id="IPR001789">
    <property type="entry name" value="Sig_transdc_resp-reg_receiver"/>
</dbReference>
<dbReference type="Pfam" id="PF02518">
    <property type="entry name" value="HATPase_c"/>
    <property type="match status" value="1"/>
</dbReference>
<dbReference type="Gene3D" id="1.10.287.130">
    <property type="match status" value="1"/>
</dbReference>
<dbReference type="Gene3D" id="3.30.565.10">
    <property type="entry name" value="Histidine kinase-like ATPase, C-terminal domain"/>
    <property type="match status" value="1"/>
</dbReference>
<dbReference type="OrthoDB" id="60033at2759"/>
<dbReference type="SUPFAM" id="SSF52172">
    <property type="entry name" value="CheY-like"/>
    <property type="match status" value="1"/>
</dbReference>
<evidence type="ECO:0000256" key="4">
    <source>
        <dbReference type="ARBA" id="ARBA00022679"/>
    </source>
</evidence>
<dbReference type="SUPFAM" id="SSF55874">
    <property type="entry name" value="ATPase domain of HSP90 chaperone/DNA topoisomerase II/histidine kinase"/>
    <property type="match status" value="1"/>
</dbReference>
<feature type="region of interest" description="Disordered" evidence="7">
    <location>
        <begin position="556"/>
        <end position="601"/>
    </location>
</feature>
<feature type="region of interest" description="Disordered" evidence="7">
    <location>
        <begin position="492"/>
        <end position="514"/>
    </location>
</feature>
<dbReference type="CDD" id="cd00082">
    <property type="entry name" value="HisKA"/>
    <property type="match status" value="1"/>
</dbReference>
<reference evidence="11" key="1">
    <citation type="journal article" date="2019" name="Environ. Microbiol.">
        <title>Fungal ecological strategies reflected in gene transcription - a case study of two litter decomposers.</title>
        <authorList>
            <person name="Barbi F."/>
            <person name="Kohler A."/>
            <person name="Barry K."/>
            <person name="Baskaran P."/>
            <person name="Daum C."/>
            <person name="Fauchery L."/>
            <person name="Ihrmark K."/>
            <person name="Kuo A."/>
            <person name="LaButti K."/>
            <person name="Lipzen A."/>
            <person name="Morin E."/>
            <person name="Grigoriev I.V."/>
            <person name="Henrissat B."/>
            <person name="Lindahl B."/>
            <person name="Martin F."/>
        </authorList>
    </citation>
    <scope>NUCLEOTIDE SEQUENCE</scope>
    <source>
        <strain evidence="11">JB14</strain>
    </source>
</reference>
<dbReference type="Gene3D" id="3.40.50.2300">
    <property type="match status" value="1"/>
</dbReference>
<protein>
    <recommendedName>
        <fullName evidence="2">histidine kinase</fullName>
        <ecNumber evidence="2">2.7.13.3</ecNumber>
    </recommendedName>
</protein>
<feature type="transmembrane region" description="Helical" evidence="8">
    <location>
        <begin position="275"/>
        <end position="292"/>
    </location>
</feature>
<dbReference type="PROSITE" id="PS50109">
    <property type="entry name" value="HIS_KIN"/>
    <property type="match status" value="1"/>
</dbReference>
<dbReference type="EC" id="2.7.13.3" evidence="2"/>
<dbReference type="InterPro" id="IPR036097">
    <property type="entry name" value="HisK_dim/P_sf"/>
</dbReference>
<dbReference type="PRINTS" id="PR00344">
    <property type="entry name" value="BCTRLSENSOR"/>
</dbReference>
<organism evidence="11 12">
    <name type="scientific">Gymnopus androsaceus JB14</name>
    <dbReference type="NCBI Taxonomy" id="1447944"/>
    <lineage>
        <taxon>Eukaryota</taxon>
        <taxon>Fungi</taxon>
        <taxon>Dikarya</taxon>
        <taxon>Basidiomycota</taxon>
        <taxon>Agaricomycotina</taxon>
        <taxon>Agaricomycetes</taxon>
        <taxon>Agaricomycetidae</taxon>
        <taxon>Agaricales</taxon>
        <taxon>Marasmiineae</taxon>
        <taxon>Omphalotaceae</taxon>
        <taxon>Gymnopus</taxon>
    </lineage>
</organism>
<comment type="catalytic activity">
    <reaction evidence="1">
        <text>ATP + protein L-histidine = ADP + protein N-phospho-L-histidine.</text>
        <dbReference type="EC" id="2.7.13.3"/>
    </reaction>
</comment>
<dbReference type="GO" id="GO:0000155">
    <property type="term" value="F:phosphorelay sensor kinase activity"/>
    <property type="evidence" value="ECO:0007669"/>
    <property type="project" value="InterPro"/>
</dbReference>
<dbReference type="PANTHER" id="PTHR43047">
    <property type="entry name" value="TWO-COMPONENT HISTIDINE PROTEIN KINASE"/>
    <property type="match status" value="1"/>
</dbReference>
<dbReference type="CDD" id="cd17546">
    <property type="entry name" value="REC_hyHK_CKI1_RcsC-like"/>
    <property type="match status" value="1"/>
</dbReference>
<dbReference type="PANTHER" id="PTHR43047:SF66">
    <property type="entry name" value="HISKA"/>
    <property type="match status" value="1"/>
</dbReference>
<dbReference type="GO" id="GO:0005886">
    <property type="term" value="C:plasma membrane"/>
    <property type="evidence" value="ECO:0007669"/>
    <property type="project" value="TreeGrafter"/>
</dbReference>
<keyword evidence="5" id="KW-0418">Kinase</keyword>
<evidence type="ECO:0000256" key="8">
    <source>
        <dbReference type="SAM" id="Phobius"/>
    </source>
</evidence>
<evidence type="ECO:0000313" key="11">
    <source>
        <dbReference type="EMBL" id="KAE9390774.1"/>
    </source>
</evidence>
<dbReference type="InterPro" id="IPR011006">
    <property type="entry name" value="CheY-like_superfamily"/>
</dbReference>
<evidence type="ECO:0000256" key="5">
    <source>
        <dbReference type="ARBA" id="ARBA00022777"/>
    </source>
</evidence>
<evidence type="ECO:0000256" key="7">
    <source>
        <dbReference type="SAM" id="MobiDB-lite"/>
    </source>
</evidence>
<evidence type="ECO:0000256" key="6">
    <source>
        <dbReference type="PROSITE-ProRule" id="PRU00169"/>
    </source>
</evidence>
<keyword evidence="3 6" id="KW-0597">Phosphoprotein</keyword>
<keyword evidence="8" id="KW-0472">Membrane</keyword>
<feature type="compositionally biased region" description="Polar residues" evidence="7">
    <location>
        <begin position="108"/>
        <end position="125"/>
    </location>
</feature>
<dbReference type="SMART" id="SM00387">
    <property type="entry name" value="HATPase_c"/>
    <property type="match status" value="1"/>
</dbReference>
<feature type="region of interest" description="Disordered" evidence="7">
    <location>
        <begin position="48"/>
        <end position="69"/>
    </location>
</feature>
<accession>A0A6A4H053</accession>
<feature type="transmembrane region" description="Helical" evidence="8">
    <location>
        <begin position="178"/>
        <end position="196"/>
    </location>
</feature>
<keyword evidence="12" id="KW-1185">Reference proteome</keyword>
<dbReference type="PROSITE" id="PS50110">
    <property type="entry name" value="RESPONSE_REGULATORY"/>
    <property type="match status" value="1"/>
</dbReference>
<feature type="modified residue" description="4-aspartylphosphate" evidence="6">
    <location>
        <position position="877"/>
    </location>
</feature>
<dbReference type="EMBL" id="ML769647">
    <property type="protein sequence ID" value="KAE9390774.1"/>
    <property type="molecule type" value="Genomic_DNA"/>
</dbReference>
<gene>
    <name evidence="11" type="ORF">BT96DRAFT_865348</name>
</gene>
<dbReference type="GO" id="GO:0009927">
    <property type="term" value="F:histidine phosphotransfer kinase activity"/>
    <property type="evidence" value="ECO:0007669"/>
    <property type="project" value="TreeGrafter"/>
</dbReference>
<feature type="region of interest" description="Disordered" evidence="7">
    <location>
        <begin position="776"/>
        <end position="820"/>
    </location>
</feature>